<name>A0ABN8GTS8_9BACL</name>
<keyword evidence="1" id="KW-0812">Transmembrane</keyword>
<reference evidence="2" key="1">
    <citation type="submission" date="2022-01" db="EMBL/GenBank/DDBJ databases">
        <authorList>
            <person name="Criscuolo A."/>
        </authorList>
    </citation>
    <scope>NUCLEOTIDE SEQUENCE</scope>
    <source>
        <strain evidence="2">CIP111892</strain>
    </source>
</reference>
<accession>A0ABN8GTS8</accession>
<organism evidence="2 3">
    <name type="scientific">Paenibacillus auburnensis</name>
    <dbReference type="NCBI Taxonomy" id="2905649"/>
    <lineage>
        <taxon>Bacteria</taxon>
        <taxon>Bacillati</taxon>
        <taxon>Bacillota</taxon>
        <taxon>Bacilli</taxon>
        <taxon>Bacillales</taxon>
        <taxon>Paenibacillaceae</taxon>
        <taxon>Paenibacillus</taxon>
    </lineage>
</organism>
<dbReference type="RefSeq" id="WP_236336342.1">
    <property type="nucleotide sequence ID" value="NZ_CAKMMG010000008.1"/>
</dbReference>
<protein>
    <submittedName>
        <fullName evidence="2">Uncharacterized protein</fullName>
    </submittedName>
</protein>
<dbReference type="Proteomes" id="UP000838324">
    <property type="component" value="Unassembled WGS sequence"/>
</dbReference>
<dbReference type="EMBL" id="CAKMMG010000008">
    <property type="protein sequence ID" value="CAH1217717.1"/>
    <property type="molecule type" value="Genomic_DNA"/>
</dbReference>
<evidence type="ECO:0000313" key="2">
    <source>
        <dbReference type="EMBL" id="CAH1217717.1"/>
    </source>
</evidence>
<keyword evidence="1" id="KW-1133">Transmembrane helix</keyword>
<keyword evidence="1" id="KW-0472">Membrane</keyword>
<dbReference type="InterPro" id="IPR049971">
    <property type="entry name" value="CLC_0170-like"/>
</dbReference>
<comment type="caution">
    <text evidence="2">The sequence shown here is derived from an EMBL/GenBank/DDBJ whole genome shotgun (WGS) entry which is preliminary data.</text>
</comment>
<evidence type="ECO:0000313" key="3">
    <source>
        <dbReference type="Proteomes" id="UP000838324"/>
    </source>
</evidence>
<evidence type="ECO:0000256" key="1">
    <source>
        <dbReference type="SAM" id="Phobius"/>
    </source>
</evidence>
<dbReference type="NCBIfam" id="NF042414">
    <property type="entry name" value="CLC_0170_fam"/>
    <property type="match status" value="1"/>
</dbReference>
<proteinExistence type="predicted"/>
<keyword evidence="3" id="KW-1185">Reference proteome</keyword>
<feature type="transmembrane region" description="Helical" evidence="1">
    <location>
        <begin position="44"/>
        <end position="60"/>
    </location>
</feature>
<sequence>MIRLLAWSIMVLLFAALVLLAVDRNIYRTSGWTREQRFTSILGWSYAVAALLILAGLLIYL</sequence>
<gene>
    <name evidence="2" type="ORF">PAECIP111892_04476</name>
</gene>